<dbReference type="AlphaFoldDB" id="A0A0U1NMK2"/>
<gene>
    <name evidence="8" type="primary">smvA</name>
    <name evidence="8" type="ORF">NIG5292_02033</name>
</gene>
<evidence type="ECO:0000256" key="4">
    <source>
        <dbReference type="ARBA" id="ARBA00022989"/>
    </source>
</evidence>
<dbReference type="SUPFAM" id="SSF103473">
    <property type="entry name" value="MFS general substrate transporter"/>
    <property type="match status" value="1"/>
</dbReference>
<evidence type="ECO:0000313" key="8">
    <source>
        <dbReference type="EMBL" id="CRK75976.1"/>
    </source>
</evidence>
<feature type="transmembrane region" description="Helical" evidence="6">
    <location>
        <begin position="365"/>
        <end position="384"/>
    </location>
</feature>
<keyword evidence="9" id="KW-1185">Reference proteome</keyword>
<accession>A0A0U1NMK2</accession>
<reference evidence="8 9" key="1">
    <citation type="submission" date="2015-04" db="EMBL/GenBank/DDBJ databases">
        <authorList>
            <person name="Syromyatnikov M.Y."/>
            <person name="Popov V.N."/>
        </authorList>
    </citation>
    <scope>NUCLEOTIDE SEQUENCE [LARGE SCALE GENOMIC DNA]</scope>
    <source>
        <strain evidence="8 9">CECT 5292</strain>
    </source>
</reference>
<keyword evidence="2" id="KW-0813">Transport</keyword>
<evidence type="ECO:0000256" key="2">
    <source>
        <dbReference type="ARBA" id="ARBA00022448"/>
    </source>
</evidence>
<dbReference type="InterPro" id="IPR020846">
    <property type="entry name" value="MFS_dom"/>
</dbReference>
<feature type="transmembrane region" description="Helical" evidence="6">
    <location>
        <begin position="171"/>
        <end position="189"/>
    </location>
</feature>
<comment type="subcellular location">
    <subcellularLocation>
        <location evidence="1">Membrane</location>
        <topology evidence="1">Multi-pass membrane protein</topology>
    </subcellularLocation>
</comment>
<dbReference type="Pfam" id="PF07690">
    <property type="entry name" value="MFS_1"/>
    <property type="match status" value="1"/>
</dbReference>
<feature type="transmembrane region" description="Helical" evidence="6">
    <location>
        <begin position="210"/>
        <end position="237"/>
    </location>
</feature>
<protein>
    <submittedName>
        <fullName evidence="8">Methyl viologen resistance protein SmvA</fullName>
    </submittedName>
</protein>
<organism evidence="8 9">
    <name type="scientific">Nereida ignava</name>
    <dbReference type="NCBI Taxonomy" id="282199"/>
    <lineage>
        <taxon>Bacteria</taxon>
        <taxon>Pseudomonadati</taxon>
        <taxon>Pseudomonadota</taxon>
        <taxon>Alphaproteobacteria</taxon>
        <taxon>Rhodobacterales</taxon>
        <taxon>Roseobacteraceae</taxon>
        <taxon>Nereida</taxon>
    </lineage>
</organism>
<keyword evidence="3 6" id="KW-0812">Transmembrane</keyword>
<dbReference type="PROSITE" id="PS50850">
    <property type="entry name" value="MFS"/>
    <property type="match status" value="1"/>
</dbReference>
<feature type="transmembrane region" description="Helical" evidence="6">
    <location>
        <begin position="337"/>
        <end position="359"/>
    </location>
</feature>
<dbReference type="InterPro" id="IPR011701">
    <property type="entry name" value="MFS"/>
</dbReference>
<keyword evidence="5 6" id="KW-0472">Membrane</keyword>
<sequence length="392" mass="41758">MQLSRANVGKVTIVHLRNANTFAIYAASIAYIIEISTFPIIVKALSIDLALGTDQALWLISGYKITLIIALFVSGAAGDKIGKERVFTSGAFLFWTASVLLLFARTGEQMIILRLFQGVGAGLFSPMIPALLAANRPRNTLTALSYWGMITGAVAALYPFGAAFLTDTFSWRYGWMIVPIVTATAILRPPKPRGRAHLKTKASAPSIRRILTLPVLSVLGFILISYGISTWFIVTIALSDKIAAPTTTVGFYMFIIWAVFAVGNFGVAKLNKRLPPQLLLYASVVLNGVMALFWFGQSDAPLVISCVAVGLSMALCNAPTTDLAFRLTPKTAHGTIASADIIAARLGGAIAIMILPLSLWQAAPFVLAAALVSFVTVAYATAAVSSAPTAAW</sequence>
<name>A0A0U1NMK2_9RHOB</name>
<evidence type="ECO:0000256" key="1">
    <source>
        <dbReference type="ARBA" id="ARBA00004141"/>
    </source>
</evidence>
<feature type="transmembrane region" description="Helical" evidence="6">
    <location>
        <begin position="249"/>
        <end position="266"/>
    </location>
</feature>
<dbReference type="InterPro" id="IPR036259">
    <property type="entry name" value="MFS_trans_sf"/>
</dbReference>
<feature type="transmembrane region" description="Helical" evidence="6">
    <location>
        <begin position="278"/>
        <end position="296"/>
    </location>
</feature>
<feature type="transmembrane region" description="Helical" evidence="6">
    <location>
        <begin position="302"/>
        <end position="325"/>
    </location>
</feature>
<dbReference type="EMBL" id="CVQV01000011">
    <property type="protein sequence ID" value="CRK75976.1"/>
    <property type="molecule type" value="Genomic_DNA"/>
</dbReference>
<dbReference type="PANTHER" id="PTHR42718:SF9">
    <property type="entry name" value="MAJOR FACILITATOR SUPERFAMILY MULTIDRUG TRANSPORTER MFSC"/>
    <property type="match status" value="1"/>
</dbReference>
<keyword evidence="4 6" id="KW-1133">Transmembrane helix</keyword>
<proteinExistence type="predicted"/>
<evidence type="ECO:0000256" key="6">
    <source>
        <dbReference type="SAM" id="Phobius"/>
    </source>
</evidence>
<evidence type="ECO:0000256" key="3">
    <source>
        <dbReference type="ARBA" id="ARBA00022692"/>
    </source>
</evidence>
<dbReference type="PANTHER" id="PTHR42718">
    <property type="entry name" value="MAJOR FACILITATOR SUPERFAMILY MULTIDRUG TRANSPORTER MFSC"/>
    <property type="match status" value="1"/>
</dbReference>
<feature type="transmembrane region" description="Helical" evidence="6">
    <location>
        <begin position="86"/>
        <end position="105"/>
    </location>
</feature>
<dbReference type="Proteomes" id="UP000048949">
    <property type="component" value="Unassembled WGS sequence"/>
</dbReference>
<evidence type="ECO:0000256" key="5">
    <source>
        <dbReference type="ARBA" id="ARBA00023136"/>
    </source>
</evidence>
<feature type="transmembrane region" description="Helical" evidence="6">
    <location>
        <begin position="144"/>
        <end position="165"/>
    </location>
</feature>
<feature type="transmembrane region" description="Helical" evidence="6">
    <location>
        <begin position="21"/>
        <end position="44"/>
    </location>
</feature>
<evidence type="ECO:0000259" key="7">
    <source>
        <dbReference type="PROSITE" id="PS50850"/>
    </source>
</evidence>
<dbReference type="STRING" id="282199.GCA_001049735_02032"/>
<feature type="transmembrane region" description="Helical" evidence="6">
    <location>
        <begin position="111"/>
        <end position="132"/>
    </location>
</feature>
<dbReference type="RefSeq" id="WP_082136686.1">
    <property type="nucleotide sequence ID" value="NZ_CBFHGK010000004.1"/>
</dbReference>
<feature type="transmembrane region" description="Helical" evidence="6">
    <location>
        <begin position="56"/>
        <end position="74"/>
    </location>
</feature>
<dbReference type="Gene3D" id="1.20.1250.20">
    <property type="entry name" value="MFS general substrate transporter like domains"/>
    <property type="match status" value="1"/>
</dbReference>
<feature type="domain" description="Major facilitator superfamily (MFS) profile" evidence="7">
    <location>
        <begin position="20"/>
        <end position="387"/>
    </location>
</feature>
<dbReference type="GO" id="GO:0016020">
    <property type="term" value="C:membrane"/>
    <property type="evidence" value="ECO:0007669"/>
    <property type="project" value="UniProtKB-SubCell"/>
</dbReference>
<evidence type="ECO:0000313" key="9">
    <source>
        <dbReference type="Proteomes" id="UP000048949"/>
    </source>
</evidence>
<dbReference type="GO" id="GO:0022857">
    <property type="term" value="F:transmembrane transporter activity"/>
    <property type="evidence" value="ECO:0007669"/>
    <property type="project" value="InterPro"/>
</dbReference>